<dbReference type="CDD" id="cd00408">
    <property type="entry name" value="DHDPS-like"/>
    <property type="match status" value="1"/>
</dbReference>
<dbReference type="PANTHER" id="PTHR12128">
    <property type="entry name" value="DIHYDRODIPICOLINATE SYNTHASE"/>
    <property type="match status" value="1"/>
</dbReference>
<evidence type="ECO:0000313" key="4">
    <source>
        <dbReference type="Proteomes" id="UP000054032"/>
    </source>
</evidence>
<name>W6ZDX1_COCMI</name>
<evidence type="ECO:0000256" key="1">
    <source>
        <dbReference type="ARBA" id="ARBA00023239"/>
    </source>
</evidence>
<evidence type="ECO:0008006" key="5">
    <source>
        <dbReference type="Google" id="ProtNLM"/>
    </source>
</evidence>
<dbReference type="PRINTS" id="PR00146">
    <property type="entry name" value="DHPICSNTHASE"/>
</dbReference>
<dbReference type="SMART" id="SM01130">
    <property type="entry name" value="DHDPS"/>
    <property type="match status" value="1"/>
</dbReference>
<keyword evidence="1" id="KW-0456">Lyase</keyword>
<keyword evidence="4" id="KW-1185">Reference proteome</keyword>
<sequence>MTLSPPTGVFVPVPTFFKPKSASSTLQAAVDVQTQIDHSVFLAKNGVRGLVLLGSTGEAIHMSRQERIDVVSGVRKGLEDAGFKDYPIMAGTLINSVDETLEWLEDFKKAGAQWGLVLAPGYFGAAASQEGIREWFTVVADKSPLPILIYNYPGVTNGVLVTPDTYRVLAQHPNIVGCKMSHAVVSWHNQVSLDPKIDHSKFRVYSGLGQQLGPIVIFDAAGVIDGLAAIYPKTVCSLMKLAETRPITDENLKKIKELQYTVSTTEEFIGKYGVVGIKEAVKRVTGLGTLEGGRLPIQGKLPDGEWEKWSETWERIQKTEDSLSEKDFK</sequence>
<dbReference type="AlphaFoldDB" id="W6ZDX1"/>
<reference evidence="3 4" key="1">
    <citation type="journal article" date="2013" name="PLoS Genet.">
        <title>Comparative genome structure, secondary metabolite, and effector coding capacity across Cochliobolus pathogens.</title>
        <authorList>
            <person name="Condon B.J."/>
            <person name="Leng Y."/>
            <person name="Wu D."/>
            <person name="Bushley K.E."/>
            <person name="Ohm R.A."/>
            <person name="Otillar R."/>
            <person name="Martin J."/>
            <person name="Schackwitz W."/>
            <person name="Grimwood J."/>
            <person name="MohdZainudin N."/>
            <person name="Xue C."/>
            <person name="Wang R."/>
            <person name="Manning V.A."/>
            <person name="Dhillon B."/>
            <person name="Tu Z.J."/>
            <person name="Steffenson B.J."/>
            <person name="Salamov A."/>
            <person name="Sun H."/>
            <person name="Lowry S."/>
            <person name="LaButti K."/>
            <person name="Han J."/>
            <person name="Copeland A."/>
            <person name="Lindquist E."/>
            <person name="Barry K."/>
            <person name="Schmutz J."/>
            <person name="Baker S.E."/>
            <person name="Ciuffetti L.M."/>
            <person name="Grigoriev I.V."/>
            <person name="Zhong S."/>
            <person name="Turgeon B.G."/>
        </authorList>
    </citation>
    <scope>NUCLEOTIDE SEQUENCE [LARGE SCALE GENOMIC DNA]</scope>
    <source>
        <strain evidence="3 4">ATCC 44560</strain>
    </source>
</reference>
<dbReference type="OrthoDB" id="191315at2759"/>
<dbReference type="eggNOG" id="ENOG502RFPT">
    <property type="taxonomic scope" value="Eukaryota"/>
</dbReference>
<dbReference type="RefSeq" id="XP_007685338.1">
    <property type="nucleotide sequence ID" value="XM_007687148.1"/>
</dbReference>
<dbReference type="InterPro" id="IPR002220">
    <property type="entry name" value="DapA-like"/>
</dbReference>
<dbReference type="GO" id="GO:0008840">
    <property type="term" value="F:4-hydroxy-tetrahydrodipicolinate synthase activity"/>
    <property type="evidence" value="ECO:0007669"/>
    <property type="project" value="TreeGrafter"/>
</dbReference>
<accession>W6ZDX1</accession>
<organism evidence="3 4">
    <name type="scientific">Bipolaris oryzae ATCC 44560</name>
    <dbReference type="NCBI Taxonomy" id="930090"/>
    <lineage>
        <taxon>Eukaryota</taxon>
        <taxon>Fungi</taxon>
        <taxon>Dikarya</taxon>
        <taxon>Ascomycota</taxon>
        <taxon>Pezizomycotina</taxon>
        <taxon>Dothideomycetes</taxon>
        <taxon>Pleosporomycetidae</taxon>
        <taxon>Pleosporales</taxon>
        <taxon>Pleosporineae</taxon>
        <taxon>Pleosporaceae</taxon>
        <taxon>Bipolaris</taxon>
    </lineage>
</organism>
<dbReference type="GeneID" id="19127219"/>
<dbReference type="InterPro" id="IPR020624">
    <property type="entry name" value="Schiff_base-form_aldolases_CS"/>
</dbReference>
<dbReference type="SUPFAM" id="SSF51569">
    <property type="entry name" value="Aldolase"/>
    <property type="match status" value="1"/>
</dbReference>
<dbReference type="HOGENOM" id="CLU_049343_0_0_1"/>
<keyword evidence="2" id="KW-0704">Schiff base</keyword>
<dbReference type="PANTHER" id="PTHR12128:SF68">
    <property type="entry name" value="DIHYDRODIPICOLINATE SYNTHETASE"/>
    <property type="match status" value="1"/>
</dbReference>
<dbReference type="Pfam" id="PF00701">
    <property type="entry name" value="DHDPS"/>
    <property type="match status" value="1"/>
</dbReference>
<dbReference type="InterPro" id="IPR013785">
    <property type="entry name" value="Aldolase_TIM"/>
</dbReference>
<evidence type="ECO:0000313" key="3">
    <source>
        <dbReference type="EMBL" id="EUC48123.1"/>
    </source>
</evidence>
<gene>
    <name evidence="3" type="ORF">COCMIDRAFT_88207</name>
</gene>
<dbReference type="KEGG" id="bor:COCMIDRAFT_88207"/>
<proteinExistence type="predicted"/>
<dbReference type="Gene3D" id="3.20.20.70">
    <property type="entry name" value="Aldolase class I"/>
    <property type="match status" value="1"/>
</dbReference>
<dbReference type="PROSITE" id="PS00665">
    <property type="entry name" value="DHDPS_1"/>
    <property type="match status" value="1"/>
</dbReference>
<dbReference type="Proteomes" id="UP000054032">
    <property type="component" value="Unassembled WGS sequence"/>
</dbReference>
<evidence type="ECO:0000256" key="2">
    <source>
        <dbReference type="ARBA" id="ARBA00023270"/>
    </source>
</evidence>
<dbReference type="EMBL" id="KI963944">
    <property type="protein sequence ID" value="EUC48123.1"/>
    <property type="molecule type" value="Genomic_DNA"/>
</dbReference>
<protein>
    <recommendedName>
        <fullName evidence="5">Dihydrodipicolinate synthase</fullName>
    </recommendedName>
</protein>